<feature type="compositionally biased region" description="Low complexity" evidence="1">
    <location>
        <begin position="648"/>
        <end position="670"/>
    </location>
</feature>
<feature type="region of interest" description="Disordered" evidence="1">
    <location>
        <begin position="543"/>
        <end position="570"/>
    </location>
</feature>
<dbReference type="AlphaFoldDB" id="A0A9P7UKJ2"/>
<reference evidence="3" key="1">
    <citation type="journal article" date="2021" name="Genome Biol. Evol.">
        <title>The assembled and annotated genome of the fairy-ring fungus Marasmius oreades.</title>
        <authorList>
            <person name="Hiltunen M."/>
            <person name="Ament-Velasquez S.L."/>
            <person name="Johannesson H."/>
        </authorList>
    </citation>
    <scope>NUCLEOTIDE SEQUENCE</scope>
    <source>
        <strain evidence="3">03SP1</strain>
    </source>
</reference>
<feature type="compositionally biased region" description="Basic and acidic residues" evidence="1">
    <location>
        <begin position="671"/>
        <end position="684"/>
    </location>
</feature>
<dbReference type="OrthoDB" id="3226064at2759"/>
<feature type="domain" description="F-box" evidence="2">
    <location>
        <begin position="16"/>
        <end position="68"/>
    </location>
</feature>
<evidence type="ECO:0000259" key="2">
    <source>
        <dbReference type="Pfam" id="PF12937"/>
    </source>
</evidence>
<organism evidence="3 4">
    <name type="scientific">Marasmius oreades</name>
    <name type="common">fairy-ring Marasmius</name>
    <dbReference type="NCBI Taxonomy" id="181124"/>
    <lineage>
        <taxon>Eukaryota</taxon>
        <taxon>Fungi</taxon>
        <taxon>Dikarya</taxon>
        <taxon>Basidiomycota</taxon>
        <taxon>Agaricomycotina</taxon>
        <taxon>Agaricomycetes</taxon>
        <taxon>Agaricomycetidae</taxon>
        <taxon>Agaricales</taxon>
        <taxon>Marasmiineae</taxon>
        <taxon>Marasmiaceae</taxon>
        <taxon>Marasmius</taxon>
    </lineage>
</organism>
<proteinExistence type="predicted"/>
<protein>
    <recommendedName>
        <fullName evidence="2">F-box domain-containing protein</fullName>
    </recommendedName>
</protein>
<evidence type="ECO:0000256" key="1">
    <source>
        <dbReference type="SAM" id="MobiDB-lite"/>
    </source>
</evidence>
<dbReference type="Proteomes" id="UP001049176">
    <property type="component" value="Chromosome 11"/>
</dbReference>
<comment type="caution">
    <text evidence="3">The sequence shown here is derived from an EMBL/GenBank/DDBJ whole genome shotgun (WGS) entry which is preliminary data.</text>
</comment>
<dbReference type="InterPro" id="IPR001810">
    <property type="entry name" value="F-box_dom"/>
</dbReference>
<evidence type="ECO:0000313" key="3">
    <source>
        <dbReference type="EMBL" id="KAG7085863.1"/>
    </source>
</evidence>
<accession>A0A9P7UKJ2</accession>
<dbReference type="GeneID" id="66072473"/>
<feature type="compositionally biased region" description="Acidic residues" evidence="1">
    <location>
        <begin position="409"/>
        <end position="423"/>
    </location>
</feature>
<gene>
    <name evidence="3" type="ORF">E1B28_003397</name>
</gene>
<name>A0A9P7UKJ2_9AGAR</name>
<feature type="region of interest" description="Disordered" evidence="1">
    <location>
        <begin position="366"/>
        <end position="425"/>
    </location>
</feature>
<feature type="region of interest" description="Disordered" evidence="1">
    <location>
        <begin position="314"/>
        <end position="335"/>
    </location>
</feature>
<keyword evidence="4" id="KW-1185">Reference proteome</keyword>
<dbReference type="EMBL" id="CM032191">
    <property type="protein sequence ID" value="KAG7085863.1"/>
    <property type="molecule type" value="Genomic_DNA"/>
</dbReference>
<sequence>MVMPPRRSTYPTMLSITSLPVELLEYILVTCGCLGEPSSIANLSRTCRFFRDTVYHTSDSHLWREIYLSTFDDPRPVLRTIRQLEDSDDDITFDWKKAYQDRIHARRLFRRKGKMNLGLEPVYLKQSIDALLSDIATASLHPSTFGEFSIDPPAVIAKRRNTCIPSHLKTDSDSSNISWVSNLVVDGFPEALVHRLIGRSPTEKDSNSYIPLYEKIILDENWEYTEAGRTFYRLLLQTGFQPMVTSADNAEDPGSPYNLRSSSKKKVREEPLSETAQRSFARTIARNRVYNLRYLSERKCWGPYLSLTTPRQRANTASYQNDSDPGSPNENNIPETGDISLPFIHAVLSDFNIVLENHSLFEEMLDPVEGDDGDFVPSQNGAEDDSGEESDSEFVVKTQEHEAEHSDGDFDSNEEEEEEEEEGMSSPILATFHVDPGEPNGSTATPLPVPVFPSQPHLLKPDYVFLSAARMVVEENLRDRYGHKVDSQEGLWPWFTSIEALDSTRVILERARSLDGLRMGGAPGFWTGDGVASERGWFRKEFKDEEDGTRPKAKAKAKAKSESATTTTVDGDEECEGWDWAGAQGKWMRAVAWMDYRDLLFHNVRALRTPNPLTTGSRSNESDIRETIRVFPMNIKVTGYSRVPPPRSLSEPGPSTPTSTPVSASRTSSRSSKDPKGKGKAREEDLVDDSSDVPSSNDHYDPLVYTLPIIHIFGEYRGSDVDENARRVCRGTVRMIGDRAVRWTLITSDVSTPDQDEWVMEGVQVGGIGSMLGVVGMWTGAGHERGDPIGPSWAWKME</sequence>
<dbReference type="Pfam" id="PF12937">
    <property type="entry name" value="F-box-like"/>
    <property type="match status" value="1"/>
</dbReference>
<dbReference type="InterPro" id="IPR036047">
    <property type="entry name" value="F-box-like_dom_sf"/>
</dbReference>
<feature type="compositionally biased region" description="Acidic residues" evidence="1">
    <location>
        <begin position="382"/>
        <end position="392"/>
    </location>
</feature>
<feature type="region of interest" description="Disordered" evidence="1">
    <location>
        <begin position="246"/>
        <end position="273"/>
    </location>
</feature>
<feature type="compositionally biased region" description="Basic and acidic residues" evidence="1">
    <location>
        <begin position="398"/>
        <end position="408"/>
    </location>
</feature>
<feature type="region of interest" description="Disordered" evidence="1">
    <location>
        <begin position="639"/>
        <end position="699"/>
    </location>
</feature>
<dbReference type="Gene3D" id="1.20.1280.50">
    <property type="match status" value="1"/>
</dbReference>
<dbReference type="SUPFAM" id="SSF81383">
    <property type="entry name" value="F-box domain"/>
    <property type="match status" value="1"/>
</dbReference>
<evidence type="ECO:0000313" key="4">
    <source>
        <dbReference type="Proteomes" id="UP001049176"/>
    </source>
</evidence>
<dbReference type="KEGG" id="more:E1B28_003397"/>
<dbReference type="RefSeq" id="XP_043002334.1">
    <property type="nucleotide sequence ID" value="XM_043160378.1"/>
</dbReference>
<feature type="compositionally biased region" description="Polar residues" evidence="1">
    <location>
        <begin position="314"/>
        <end position="334"/>
    </location>
</feature>